<reference evidence="1 2" key="1">
    <citation type="submission" date="2014-08" db="EMBL/GenBank/DDBJ databases">
        <title>Genomic and Phenotypic Diversity of Colwellia psychrerythraea strains from Disparate Marine Basins.</title>
        <authorList>
            <person name="Techtmann S.M."/>
            <person name="Stelling S.C."/>
            <person name="Utturkar S.M."/>
            <person name="Alshibli N."/>
            <person name="Harris A."/>
            <person name="Brown S.D."/>
            <person name="Hazen T.C."/>
        </authorList>
    </citation>
    <scope>NUCLEOTIDE SEQUENCE [LARGE SCALE GENOMIC DNA]</scope>
    <source>
        <strain evidence="1 2">ND2E</strain>
    </source>
</reference>
<sequence>MSLFKKLLSKGAGVKQVKHSRFSTFNARVLNQDAFDLIGQARSLMIPREKSWGYY</sequence>
<proteinExistence type="predicted"/>
<gene>
    <name evidence="1" type="ORF">ND2E_4182</name>
</gene>
<evidence type="ECO:0000313" key="1">
    <source>
        <dbReference type="EMBL" id="KGJ88346.1"/>
    </source>
</evidence>
<dbReference type="EMBL" id="JQED01000047">
    <property type="protein sequence ID" value="KGJ88346.1"/>
    <property type="molecule type" value="Genomic_DNA"/>
</dbReference>
<dbReference type="Proteomes" id="UP000029843">
    <property type="component" value="Unassembled WGS sequence"/>
</dbReference>
<dbReference type="AlphaFoldDB" id="A0A099KD96"/>
<dbReference type="PATRIC" id="fig|28229.4.peg.3527"/>
<evidence type="ECO:0000313" key="2">
    <source>
        <dbReference type="Proteomes" id="UP000029843"/>
    </source>
</evidence>
<comment type="caution">
    <text evidence="1">The sequence shown here is derived from an EMBL/GenBank/DDBJ whole genome shotgun (WGS) entry which is preliminary data.</text>
</comment>
<name>A0A099KD96_COLPS</name>
<accession>A0A099KD96</accession>
<protein>
    <submittedName>
        <fullName evidence="1">Uncharacterized protein</fullName>
    </submittedName>
</protein>
<organism evidence="1 2">
    <name type="scientific">Colwellia psychrerythraea</name>
    <name type="common">Vibrio psychroerythus</name>
    <dbReference type="NCBI Taxonomy" id="28229"/>
    <lineage>
        <taxon>Bacteria</taxon>
        <taxon>Pseudomonadati</taxon>
        <taxon>Pseudomonadota</taxon>
        <taxon>Gammaproteobacteria</taxon>
        <taxon>Alteromonadales</taxon>
        <taxon>Colwelliaceae</taxon>
        <taxon>Colwellia</taxon>
    </lineage>
</organism>
<dbReference type="RefSeq" id="WP_190277857.1">
    <property type="nucleotide sequence ID" value="NZ_JQED01000047.1"/>
</dbReference>